<proteinExistence type="predicted"/>
<comment type="caution">
    <text evidence="1">The sequence shown here is derived from an EMBL/GenBank/DDBJ whole genome shotgun (WGS) entry which is preliminary data.</text>
</comment>
<dbReference type="EMBL" id="JAWJWF010000001">
    <property type="protein sequence ID" value="KAK6642027.1"/>
    <property type="molecule type" value="Genomic_DNA"/>
</dbReference>
<evidence type="ECO:0000313" key="1">
    <source>
        <dbReference type="EMBL" id="KAK6642027.1"/>
    </source>
</evidence>
<dbReference type="Proteomes" id="UP001359485">
    <property type="component" value="Unassembled WGS sequence"/>
</dbReference>
<protein>
    <submittedName>
        <fullName evidence="1">Uncharacterized protein</fullName>
    </submittedName>
</protein>
<sequence length="179" mass="20482">MAGWKALRERAATHEYSAWLLPSRAVTNPSNDKQPPQAALHMSTFHPSPSELVRCQFNKKQAHKTGKNLPIEITKFNIEIFSRHHRGLPPDYQFMFNVFFAHLSILPVSLPADILPDYLPSLPCPVPPGGHHHKFWRNNKLQNTSYQQSHYIVRAKQITLEADSREKSSPALQNTENEI</sequence>
<keyword evidence="2" id="KW-1185">Reference proteome</keyword>
<evidence type="ECO:0000313" key="2">
    <source>
        <dbReference type="Proteomes" id="UP001359485"/>
    </source>
</evidence>
<name>A0ABR1BJ54_POLSC</name>
<organism evidence="1 2">
    <name type="scientific">Polyplax serrata</name>
    <name type="common">Common mouse louse</name>
    <dbReference type="NCBI Taxonomy" id="468196"/>
    <lineage>
        <taxon>Eukaryota</taxon>
        <taxon>Metazoa</taxon>
        <taxon>Ecdysozoa</taxon>
        <taxon>Arthropoda</taxon>
        <taxon>Hexapoda</taxon>
        <taxon>Insecta</taxon>
        <taxon>Pterygota</taxon>
        <taxon>Neoptera</taxon>
        <taxon>Paraneoptera</taxon>
        <taxon>Psocodea</taxon>
        <taxon>Troctomorpha</taxon>
        <taxon>Phthiraptera</taxon>
        <taxon>Anoplura</taxon>
        <taxon>Polyplacidae</taxon>
        <taxon>Polyplax</taxon>
    </lineage>
</organism>
<accession>A0ABR1BJ54</accession>
<gene>
    <name evidence="1" type="ORF">RUM44_013750</name>
</gene>
<reference evidence="1 2" key="1">
    <citation type="submission" date="2023-09" db="EMBL/GenBank/DDBJ databases">
        <title>Genomes of two closely related lineages of the louse Polyplax serrata with different host specificities.</title>
        <authorList>
            <person name="Martinu J."/>
            <person name="Tarabai H."/>
            <person name="Stefka J."/>
            <person name="Hypsa V."/>
        </authorList>
    </citation>
    <scope>NUCLEOTIDE SEQUENCE [LARGE SCALE GENOMIC DNA]</scope>
    <source>
        <strain evidence="1">98ZLc_SE</strain>
    </source>
</reference>